<evidence type="ECO:0000256" key="2">
    <source>
        <dbReference type="ARBA" id="ARBA00012543"/>
    </source>
</evidence>
<dbReference type="InterPro" id="IPR016024">
    <property type="entry name" value="ARM-type_fold"/>
</dbReference>
<evidence type="ECO:0000256" key="8">
    <source>
        <dbReference type="ARBA" id="ARBA00023136"/>
    </source>
</evidence>
<evidence type="ECO:0000313" key="15">
    <source>
        <dbReference type="Proteomes" id="UP000078561"/>
    </source>
</evidence>
<evidence type="ECO:0000313" key="14">
    <source>
        <dbReference type="EMBL" id="SAL95795.1"/>
    </source>
</evidence>
<dbReference type="GO" id="GO:0030428">
    <property type="term" value="C:cell septum"/>
    <property type="evidence" value="ECO:0007669"/>
    <property type="project" value="TreeGrafter"/>
</dbReference>
<feature type="transmembrane region" description="Helical" evidence="12">
    <location>
        <begin position="1095"/>
        <end position="1114"/>
    </location>
</feature>
<protein>
    <recommendedName>
        <fullName evidence="2">chitin synthase</fullName>
        <ecNumber evidence="2">2.4.1.16</ecNumber>
    </recommendedName>
</protein>
<dbReference type="InterPro" id="IPR004835">
    <property type="entry name" value="Chitin_synth"/>
</dbReference>
<dbReference type="PANTHER" id="PTHR22914">
    <property type="entry name" value="CHITIN SYNTHASE"/>
    <property type="match status" value="1"/>
</dbReference>
<dbReference type="STRING" id="4829.A0A163IWP3"/>
<feature type="transmembrane region" description="Helical" evidence="12">
    <location>
        <begin position="1210"/>
        <end position="1229"/>
    </location>
</feature>
<evidence type="ECO:0000256" key="11">
    <source>
        <dbReference type="SAM" id="MobiDB-lite"/>
    </source>
</evidence>
<keyword evidence="4" id="KW-0328">Glycosyltransferase</keyword>
<feature type="transmembrane region" description="Helical" evidence="12">
    <location>
        <begin position="1249"/>
        <end position="1271"/>
    </location>
</feature>
<feature type="transmembrane region" description="Helical" evidence="12">
    <location>
        <begin position="1057"/>
        <end position="1083"/>
    </location>
</feature>
<dbReference type="GO" id="GO:0004100">
    <property type="term" value="F:chitin synthase activity"/>
    <property type="evidence" value="ECO:0007669"/>
    <property type="project" value="UniProtKB-EC"/>
</dbReference>
<keyword evidence="8 12" id="KW-0472">Membrane</keyword>
<evidence type="ECO:0000259" key="13">
    <source>
        <dbReference type="Pfam" id="PF08407"/>
    </source>
</evidence>
<feature type="transmembrane region" description="Helical" evidence="12">
    <location>
        <begin position="1033"/>
        <end position="1051"/>
    </location>
</feature>
<gene>
    <name evidence="14" type="primary">ABSGL_01136.1 scaffold 1223</name>
</gene>
<comment type="function">
    <text evidence="10">Polymerizes chitin, a structural polymer of the cell wall and septum, by transferring the sugar moiety of UDP-GlcNAc to the non-reducing end of the growing chitin polymer.</text>
</comment>
<accession>A0A163IWP3</accession>
<dbReference type="Gene3D" id="1.25.10.10">
    <property type="entry name" value="Leucine-rich Repeat Variant"/>
    <property type="match status" value="2"/>
</dbReference>
<organism evidence="14">
    <name type="scientific">Absidia glauca</name>
    <name type="common">Pin mould</name>
    <dbReference type="NCBI Taxonomy" id="4829"/>
    <lineage>
        <taxon>Eukaryota</taxon>
        <taxon>Fungi</taxon>
        <taxon>Fungi incertae sedis</taxon>
        <taxon>Mucoromycota</taxon>
        <taxon>Mucoromycotina</taxon>
        <taxon>Mucoromycetes</taxon>
        <taxon>Mucorales</taxon>
        <taxon>Cunninghamellaceae</taxon>
        <taxon>Absidia</taxon>
    </lineage>
</organism>
<feature type="region of interest" description="Disordered" evidence="11">
    <location>
        <begin position="639"/>
        <end position="662"/>
    </location>
</feature>
<keyword evidence="15" id="KW-1185">Reference proteome</keyword>
<dbReference type="InterPro" id="IPR013616">
    <property type="entry name" value="Chitin_synth_N"/>
</dbReference>
<dbReference type="Pfam" id="PF01644">
    <property type="entry name" value="Chitin_synth_1"/>
    <property type="match status" value="1"/>
</dbReference>
<dbReference type="EMBL" id="LT550481">
    <property type="protein sequence ID" value="SAL95795.1"/>
    <property type="molecule type" value="Genomic_DNA"/>
</dbReference>
<evidence type="ECO:0000256" key="9">
    <source>
        <dbReference type="ARBA" id="ARBA00023316"/>
    </source>
</evidence>
<evidence type="ECO:0000256" key="10">
    <source>
        <dbReference type="ARBA" id="ARBA00024009"/>
    </source>
</evidence>
<dbReference type="AlphaFoldDB" id="A0A163IWP3"/>
<proteinExistence type="predicted"/>
<evidence type="ECO:0000256" key="3">
    <source>
        <dbReference type="ARBA" id="ARBA00022475"/>
    </source>
</evidence>
<sequence>MTTSVSLNDLEERLQAFRTTDDDALVASAVSIQGFMEELLHTDNTWGLCYDMVRYLGDGARTPSSRLPLGDAGIIETTVALMNKNPHPLDFDVQALRVLGNLCIDRDQNRQRVLDTGVLAKVVSLFARNDKALNMMLCGFCLNSTMDFEPIQKSLAELGGVEPLCDVLNVEESGPTDSMALKALDNLMGQEEARAAFLSDPRHLHKLLKVFEHAWKVDELDDLDIPGTVADILLQVLMDDDKAQHAVMASGKLPDLMAFLDEKVTLDEDRQDDQEEMDKLLEIKKTVSKVVIYATSSDDLIQQLYQDQAFLAQLLQMASSNSEVIQLTGVNIIGNLARTDAQCVDLVKTHGFETILVDLYRNTDNAIFQNTILGCLKHLCLPSENKTTIGDTGAIEMVATLLDPSKDMVKRNQFFAIVILKLLCTNNFTNTQRIMHKDGSGSSILDMLIAFLQRVDDVAAKSETTRVFTQLVKSVWSQPDDPTLRQQLLQAPVVNAIVEMTRTTKFAILKNDGIIALTVMLADHDSPSSKAMLSEALPLLAADAPPILLDDDKENAAPSPEEEETRPFLQVIVDDISSSALPVEIRCNACVMLENAIKLSSAYTMLDLTTPRNQIDTHTPASSNWTSWLARAIFPATEETNKDDKEGIATSPRPSRSLRRQVTQRIQLTRRGHLVLESRVADRLLEAIPMNTQPEFKTMRYTAVCCAPDDFAPHGYTLRQHLNHRTTELMIVITLYNEDHTLFARTLHGVMKNVAHLCSLKQSTTWNQEAWQKVVVTIVADGRKVIHPRILHVLASMGVYQPGVAKNQVDHVPVQAHLYEGIVPVQILLCIKEKNAKKIDSHRWCFNAFGSIIQPKICVLLDAGTRPGNTSIYELWKAFDRQPHVAGACGEIRAMLGTLNHQVLHPLMSNILDKPFESVFGYISVLPGAFSAYRYAALQNDVNQQGPLASYFSTQGPGLFERNMYLAEDRILCFELVAKRNERWLLHYVNTAFAETDGNFYIAFYFITKGLADPSVDPFGNGWGLRLFDFFRFLYLFLITVLFISSIGNRPQGAKCLFYLCVVGFALIMAYMIFGTIWQIYSVLRQSDMEQQRNLMISLAVTYGIYFVASLLYLDPMPMITSFFPYLLLLPCYINVLTIYSFCNTHDVSMDSDLGIVKRTEMDRTVELELPADEFDINLDYEAALGALVSPVERTPKNKAKSLEDYYRSFRTYLLLLWVTCNAVLVVVVTSTDYTSLFQSSAGTAYMTAVSWINAGLTVFRFFGSFLYLVIRLFSSV</sequence>
<evidence type="ECO:0000256" key="7">
    <source>
        <dbReference type="ARBA" id="ARBA00022989"/>
    </source>
</evidence>
<dbReference type="EC" id="2.4.1.16" evidence="2"/>
<feature type="transmembrane region" description="Helical" evidence="12">
    <location>
        <begin position="1120"/>
        <end position="1143"/>
    </location>
</feature>
<evidence type="ECO:0000256" key="5">
    <source>
        <dbReference type="ARBA" id="ARBA00022679"/>
    </source>
</evidence>
<reference evidence="14" key="1">
    <citation type="submission" date="2016-04" db="EMBL/GenBank/DDBJ databases">
        <authorList>
            <person name="Evans L.H."/>
            <person name="Alamgir A."/>
            <person name="Owens N."/>
            <person name="Weber N.D."/>
            <person name="Virtaneva K."/>
            <person name="Barbian K."/>
            <person name="Babar A."/>
            <person name="Rosenke K."/>
        </authorList>
    </citation>
    <scope>NUCLEOTIDE SEQUENCE [LARGE SCALE GENOMIC DNA]</scope>
    <source>
        <strain evidence="14">CBS 101.48</strain>
    </source>
</reference>
<evidence type="ECO:0000256" key="6">
    <source>
        <dbReference type="ARBA" id="ARBA00022692"/>
    </source>
</evidence>
<evidence type="ECO:0000256" key="1">
    <source>
        <dbReference type="ARBA" id="ARBA00004651"/>
    </source>
</evidence>
<keyword evidence="5" id="KW-0808">Transferase</keyword>
<dbReference type="GO" id="GO:0016020">
    <property type="term" value="C:membrane"/>
    <property type="evidence" value="ECO:0007669"/>
    <property type="project" value="UniProtKB-SubCell"/>
</dbReference>
<dbReference type="InterPro" id="IPR011989">
    <property type="entry name" value="ARM-like"/>
</dbReference>
<feature type="domain" description="Chitin synthase N-terminal" evidence="13">
    <location>
        <begin position="663"/>
        <end position="728"/>
    </location>
</feature>
<dbReference type="PANTHER" id="PTHR22914:SF9">
    <property type="entry name" value="CHITIN SYNTHASE 1"/>
    <property type="match status" value="1"/>
</dbReference>
<keyword evidence="6 12" id="KW-0812">Transmembrane</keyword>
<evidence type="ECO:0000256" key="4">
    <source>
        <dbReference type="ARBA" id="ARBA00022676"/>
    </source>
</evidence>
<keyword evidence="7 12" id="KW-1133">Transmembrane helix</keyword>
<dbReference type="InParanoid" id="A0A163IWP3"/>
<dbReference type="OrthoDB" id="26569at2759"/>
<dbReference type="SUPFAM" id="SSF48371">
    <property type="entry name" value="ARM repeat"/>
    <property type="match status" value="1"/>
</dbReference>
<dbReference type="SUPFAM" id="SSF53448">
    <property type="entry name" value="Nucleotide-diphospho-sugar transferases"/>
    <property type="match status" value="1"/>
</dbReference>
<keyword evidence="9" id="KW-0961">Cell wall biogenesis/degradation</keyword>
<dbReference type="InterPro" id="IPR029044">
    <property type="entry name" value="Nucleotide-diphossugar_trans"/>
</dbReference>
<name>A0A163IWP3_ABSGL</name>
<dbReference type="Proteomes" id="UP000078561">
    <property type="component" value="Unassembled WGS sequence"/>
</dbReference>
<evidence type="ECO:0000256" key="12">
    <source>
        <dbReference type="SAM" id="Phobius"/>
    </source>
</evidence>
<dbReference type="GO" id="GO:0071944">
    <property type="term" value="C:cell periphery"/>
    <property type="evidence" value="ECO:0007669"/>
    <property type="project" value="TreeGrafter"/>
</dbReference>
<dbReference type="GO" id="GO:0006031">
    <property type="term" value="P:chitin biosynthetic process"/>
    <property type="evidence" value="ECO:0007669"/>
    <property type="project" value="TreeGrafter"/>
</dbReference>
<keyword evidence="3" id="KW-1003">Cell membrane</keyword>
<comment type="subcellular location">
    <subcellularLocation>
        <location evidence="1">Cell membrane</location>
        <topology evidence="1">Multi-pass membrane protein</topology>
    </subcellularLocation>
</comment>
<dbReference type="Pfam" id="PF08407">
    <property type="entry name" value="Chitin_synth_1N"/>
    <property type="match status" value="1"/>
</dbReference>